<dbReference type="HOGENOM" id="CLU_033651_2_0_1"/>
<feature type="coiled-coil region" evidence="1">
    <location>
        <begin position="282"/>
        <end position="313"/>
    </location>
</feature>
<dbReference type="OrthoDB" id="2995174at2759"/>
<dbReference type="Proteomes" id="UP000054477">
    <property type="component" value="Unassembled WGS sequence"/>
</dbReference>
<keyword evidence="4" id="KW-1185">Reference proteome</keyword>
<evidence type="ECO:0000256" key="1">
    <source>
        <dbReference type="SAM" id="Coils"/>
    </source>
</evidence>
<reference evidence="3 4" key="1">
    <citation type="submission" date="2014-04" db="EMBL/GenBank/DDBJ databases">
        <authorList>
            <consortium name="DOE Joint Genome Institute"/>
            <person name="Kuo A."/>
            <person name="Kohler A."/>
            <person name="Nagy L.G."/>
            <person name="Floudas D."/>
            <person name="Copeland A."/>
            <person name="Barry K.W."/>
            <person name="Cichocki N."/>
            <person name="Veneault-Fourrey C."/>
            <person name="LaButti K."/>
            <person name="Lindquist E.A."/>
            <person name="Lipzen A."/>
            <person name="Lundell T."/>
            <person name="Morin E."/>
            <person name="Murat C."/>
            <person name="Sun H."/>
            <person name="Tunlid A."/>
            <person name="Henrissat B."/>
            <person name="Grigoriev I.V."/>
            <person name="Hibbett D.S."/>
            <person name="Martin F."/>
            <person name="Nordberg H.P."/>
            <person name="Cantor M.N."/>
            <person name="Hua S.X."/>
        </authorList>
    </citation>
    <scope>NUCLEOTIDE SEQUENCE [LARGE SCALE GENOMIC DNA]</scope>
    <source>
        <strain evidence="3 4">LaAM-08-1</strain>
    </source>
</reference>
<protein>
    <submittedName>
        <fullName evidence="3">Uncharacterized protein</fullName>
    </submittedName>
</protein>
<dbReference type="AlphaFoldDB" id="A0A0C9XDX1"/>
<evidence type="ECO:0000313" key="4">
    <source>
        <dbReference type="Proteomes" id="UP000054477"/>
    </source>
</evidence>
<evidence type="ECO:0000256" key="2">
    <source>
        <dbReference type="SAM" id="MobiDB-lite"/>
    </source>
</evidence>
<feature type="region of interest" description="Disordered" evidence="2">
    <location>
        <begin position="111"/>
        <end position="130"/>
    </location>
</feature>
<proteinExistence type="predicted"/>
<reference evidence="4" key="2">
    <citation type="submission" date="2015-01" db="EMBL/GenBank/DDBJ databases">
        <title>Evolutionary Origins and Diversification of the Mycorrhizal Mutualists.</title>
        <authorList>
            <consortium name="DOE Joint Genome Institute"/>
            <consortium name="Mycorrhizal Genomics Consortium"/>
            <person name="Kohler A."/>
            <person name="Kuo A."/>
            <person name="Nagy L.G."/>
            <person name="Floudas D."/>
            <person name="Copeland A."/>
            <person name="Barry K.W."/>
            <person name="Cichocki N."/>
            <person name="Veneault-Fourrey C."/>
            <person name="LaButti K."/>
            <person name="Lindquist E.A."/>
            <person name="Lipzen A."/>
            <person name="Lundell T."/>
            <person name="Morin E."/>
            <person name="Murat C."/>
            <person name="Riley R."/>
            <person name="Ohm R."/>
            <person name="Sun H."/>
            <person name="Tunlid A."/>
            <person name="Henrissat B."/>
            <person name="Grigoriev I.V."/>
            <person name="Hibbett D.S."/>
            <person name="Martin F."/>
        </authorList>
    </citation>
    <scope>NUCLEOTIDE SEQUENCE [LARGE SCALE GENOMIC DNA]</scope>
    <source>
        <strain evidence="4">LaAM-08-1</strain>
    </source>
</reference>
<organism evidence="3 4">
    <name type="scientific">Laccaria amethystina LaAM-08-1</name>
    <dbReference type="NCBI Taxonomy" id="1095629"/>
    <lineage>
        <taxon>Eukaryota</taxon>
        <taxon>Fungi</taxon>
        <taxon>Dikarya</taxon>
        <taxon>Basidiomycota</taxon>
        <taxon>Agaricomycotina</taxon>
        <taxon>Agaricomycetes</taxon>
        <taxon>Agaricomycetidae</taxon>
        <taxon>Agaricales</taxon>
        <taxon>Agaricineae</taxon>
        <taxon>Hydnangiaceae</taxon>
        <taxon>Laccaria</taxon>
    </lineage>
</organism>
<feature type="region of interest" description="Disordered" evidence="2">
    <location>
        <begin position="1"/>
        <end position="34"/>
    </location>
</feature>
<keyword evidence="1" id="KW-0175">Coiled coil</keyword>
<accession>A0A0C9XDX1</accession>
<gene>
    <name evidence="3" type="ORF">K443DRAFT_491110</name>
</gene>
<name>A0A0C9XDX1_9AGAR</name>
<feature type="compositionally biased region" description="Basic and acidic residues" evidence="2">
    <location>
        <begin position="1"/>
        <end position="27"/>
    </location>
</feature>
<dbReference type="EMBL" id="KN838584">
    <property type="protein sequence ID" value="KIK03056.1"/>
    <property type="molecule type" value="Genomic_DNA"/>
</dbReference>
<sequence>MRSNEERPLYNEDGKASKSAFSEDGRGGTKPTPQLRAGVRYVYYRLYTKDGPLASIYPIYSNDRSISRILSTSVRPPHTVTSIKRHLFKVEGLSSENCTLYRSLSENASLEDSTRLSLRGTPGPGSSVEDPIVLVSNDERQLRESSAASQELLERDFEQRYVYYRIYDEQGETVSKTSYDENTPSLGRVNTLAIPPPHTLASLKNHLIKCENILGRDVQIFEDEDSESPMSDTDAIALLSDSFPGCMEDQPMAVTYEVQRTGVGPNNIQVNNENPAQLRSLLAQTTEELRKAKEEIERLKQTHARELREARGSSSSQPQPQPLLTTFTRKLKAKRDWDLGDYDNRWHSMKMGDIFHTNGAVRKEEWRNNRDGNARVYVFDCYQATNSAGRMAFAVKVYTSFC</sequence>
<evidence type="ECO:0000313" key="3">
    <source>
        <dbReference type="EMBL" id="KIK03056.1"/>
    </source>
</evidence>